<feature type="transmembrane region" description="Helical" evidence="2">
    <location>
        <begin position="42"/>
        <end position="67"/>
    </location>
</feature>
<feature type="region of interest" description="Disordered" evidence="1">
    <location>
        <begin position="138"/>
        <end position="166"/>
    </location>
</feature>
<evidence type="ECO:0000256" key="1">
    <source>
        <dbReference type="SAM" id="MobiDB-lite"/>
    </source>
</evidence>
<evidence type="ECO:0000256" key="2">
    <source>
        <dbReference type="SAM" id="Phobius"/>
    </source>
</evidence>
<evidence type="ECO:0000313" key="3">
    <source>
        <dbReference type="EMBL" id="AGA28079.1"/>
    </source>
</evidence>
<dbReference type="HOGENOM" id="CLU_1601591_0_0_0"/>
<reference evidence="3 4" key="1">
    <citation type="submission" date="2012-02" db="EMBL/GenBank/DDBJ databases">
        <title>Complete sequence of chromosome of Singulisphaera acidiphila DSM 18658.</title>
        <authorList>
            <consortium name="US DOE Joint Genome Institute (JGI-PGF)"/>
            <person name="Lucas S."/>
            <person name="Copeland A."/>
            <person name="Lapidus A."/>
            <person name="Glavina del Rio T."/>
            <person name="Dalin E."/>
            <person name="Tice H."/>
            <person name="Bruce D."/>
            <person name="Goodwin L."/>
            <person name="Pitluck S."/>
            <person name="Peters L."/>
            <person name="Ovchinnikova G."/>
            <person name="Chertkov O."/>
            <person name="Kyrpides N."/>
            <person name="Mavromatis K."/>
            <person name="Ivanova N."/>
            <person name="Brettin T."/>
            <person name="Detter J.C."/>
            <person name="Han C."/>
            <person name="Larimer F."/>
            <person name="Land M."/>
            <person name="Hauser L."/>
            <person name="Markowitz V."/>
            <person name="Cheng J.-F."/>
            <person name="Hugenholtz P."/>
            <person name="Woyke T."/>
            <person name="Wu D."/>
            <person name="Tindall B."/>
            <person name="Pomrenke H."/>
            <person name="Brambilla E."/>
            <person name="Klenk H.-P."/>
            <person name="Eisen J.A."/>
        </authorList>
    </citation>
    <scope>NUCLEOTIDE SEQUENCE [LARGE SCALE GENOMIC DNA]</scope>
    <source>
        <strain evidence="4">ATCC BAA-1392 / DSM 18658 / VKM B-2454 / MOB10</strain>
    </source>
</reference>
<proteinExistence type="predicted"/>
<dbReference type="OrthoDB" id="9922134at2"/>
<organism evidence="3 4">
    <name type="scientific">Singulisphaera acidiphila (strain ATCC BAA-1392 / DSM 18658 / VKM B-2454 / MOB10)</name>
    <dbReference type="NCBI Taxonomy" id="886293"/>
    <lineage>
        <taxon>Bacteria</taxon>
        <taxon>Pseudomonadati</taxon>
        <taxon>Planctomycetota</taxon>
        <taxon>Planctomycetia</taxon>
        <taxon>Isosphaerales</taxon>
        <taxon>Isosphaeraceae</taxon>
        <taxon>Singulisphaera</taxon>
    </lineage>
</organism>
<gene>
    <name evidence="3" type="ordered locus">Sinac_3847</name>
</gene>
<protein>
    <submittedName>
        <fullName evidence="3">Uncharacterized protein</fullName>
    </submittedName>
</protein>
<dbReference type="Proteomes" id="UP000010798">
    <property type="component" value="Chromosome"/>
</dbReference>
<evidence type="ECO:0000313" key="4">
    <source>
        <dbReference type="Proteomes" id="UP000010798"/>
    </source>
</evidence>
<keyword evidence="2" id="KW-0812">Transmembrane</keyword>
<name>L0DFC0_SINAD</name>
<feature type="transmembrane region" description="Helical" evidence="2">
    <location>
        <begin position="12"/>
        <end position="30"/>
    </location>
</feature>
<accession>L0DFC0</accession>
<dbReference type="EMBL" id="CP003364">
    <property type="protein sequence ID" value="AGA28079.1"/>
    <property type="molecule type" value="Genomic_DNA"/>
</dbReference>
<dbReference type="RefSeq" id="WP_015247214.1">
    <property type="nucleotide sequence ID" value="NC_019892.1"/>
</dbReference>
<dbReference type="AlphaFoldDB" id="L0DFC0"/>
<keyword evidence="2" id="KW-1133">Transmembrane helix</keyword>
<keyword evidence="4" id="KW-1185">Reference proteome</keyword>
<keyword evidence="2" id="KW-0472">Membrane</keyword>
<dbReference type="KEGG" id="saci:Sinac_3847"/>
<sequence length="166" mass="18177">MASPRRQQSTLAQIMTVNVAVAILLGAYRLGPAGLAPYCLALLWVAIGLLIVLLIMVTLDAILGIPCPSCQRRSLRRLALPLNLVSYYQCTACKTRCKRLLPLAHWRDASSPKDAAKYRRKSPTGKWLGYVFPGPQTDDSTCTGTLLRSKRLRTPTPGAEEEPSAL</sequence>